<feature type="compositionally biased region" description="Low complexity" evidence="1">
    <location>
        <begin position="22"/>
        <end position="76"/>
    </location>
</feature>
<organism evidence="2 3">
    <name type="scientific">Cotesia glomerata</name>
    <name type="common">Lepidopteran parasitic wasp</name>
    <name type="synonym">Apanteles glomeratus</name>
    <dbReference type="NCBI Taxonomy" id="32391"/>
    <lineage>
        <taxon>Eukaryota</taxon>
        <taxon>Metazoa</taxon>
        <taxon>Ecdysozoa</taxon>
        <taxon>Arthropoda</taxon>
        <taxon>Hexapoda</taxon>
        <taxon>Insecta</taxon>
        <taxon>Pterygota</taxon>
        <taxon>Neoptera</taxon>
        <taxon>Endopterygota</taxon>
        <taxon>Hymenoptera</taxon>
        <taxon>Apocrita</taxon>
        <taxon>Ichneumonoidea</taxon>
        <taxon>Braconidae</taxon>
        <taxon>Microgastrinae</taxon>
        <taxon>Cotesia</taxon>
    </lineage>
</organism>
<dbReference type="EMBL" id="JAHXZJ010000374">
    <property type="protein sequence ID" value="KAH0560851.1"/>
    <property type="molecule type" value="Genomic_DNA"/>
</dbReference>
<feature type="compositionally biased region" description="Low complexity" evidence="1">
    <location>
        <begin position="86"/>
        <end position="100"/>
    </location>
</feature>
<protein>
    <submittedName>
        <fullName evidence="2">Uncharacterized protein</fullName>
    </submittedName>
</protein>
<keyword evidence="3" id="KW-1185">Reference proteome</keyword>
<gene>
    <name evidence="2" type="ORF">KQX54_009271</name>
</gene>
<feature type="compositionally biased region" description="Basic and acidic residues" evidence="1">
    <location>
        <begin position="1"/>
        <end position="16"/>
    </location>
</feature>
<evidence type="ECO:0000313" key="2">
    <source>
        <dbReference type="EMBL" id="KAH0560851.1"/>
    </source>
</evidence>
<evidence type="ECO:0000256" key="1">
    <source>
        <dbReference type="SAM" id="MobiDB-lite"/>
    </source>
</evidence>
<dbReference type="Proteomes" id="UP000826195">
    <property type="component" value="Unassembled WGS sequence"/>
</dbReference>
<dbReference type="AlphaFoldDB" id="A0AAV7IX56"/>
<evidence type="ECO:0000313" key="3">
    <source>
        <dbReference type="Proteomes" id="UP000826195"/>
    </source>
</evidence>
<name>A0AAV7IX56_COTGL</name>
<comment type="caution">
    <text evidence="2">The sequence shown here is derived from an EMBL/GenBank/DDBJ whole genome shotgun (WGS) entry which is preliminary data.</text>
</comment>
<reference evidence="2 3" key="1">
    <citation type="journal article" date="2021" name="J. Hered.">
        <title>A chromosome-level genome assembly of the parasitoid wasp, Cotesia glomerata (Hymenoptera: Braconidae).</title>
        <authorList>
            <person name="Pinto B.J."/>
            <person name="Weis J.J."/>
            <person name="Gamble T."/>
            <person name="Ode P.J."/>
            <person name="Paul R."/>
            <person name="Zaspel J.M."/>
        </authorList>
    </citation>
    <scope>NUCLEOTIDE SEQUENCE [LARGE SCALE GENOMIC DNA]</scope>
    <source>
        <strain evidence="2">CgM1</strain>
    </source>
</reference>
<proteinExistence type="predicted"/>
<sequence length="245" mass="27736">MKSVEKSDENKHEKLESSSSENSTFDNDTSNINNSSDHPNPSNSSESSSSENSTFNDSSNEITPNDSSNNTDSSISAESEDSRILDNIGDNNPNISNNDGAENINDADRLLIPLYRGSVMNVELSHLMILSLLLKHNMTQSCISDVMEVVKFHCPSEDIQKNNLYIFNKYVSKAEALKHYYCVNCLNNLMTEDEKCSCGHKEVAYFLQLSIFDQLQELFRRPGFFDQLQHRFHRQKTSNTSVEDI</sequence>
<feature type="region of interest" description="Disordered" evidence="1">
    <location>
        <begin position="1"/>
        <end position="103"/>
    </location>
</feature>
<accession>A0AAV7IX56</accession>